<dbReference type="EMBL" id="JALLBG020000130">
    <property type="protein sequence ID" value="KAL3762966.1"/>
    <property type="molecule type" value="Genomic_DNA"/>
</dbReference>
<gene>
    <name evidence="7" type="ORF">ACHAWU_001113</name>
</gene>
<feature type="transmembrane region" description="Helical" evidence="5">
    <location>
        <begin position="149"/>
        <end position="167"/>
    </location>
</feature>
<evidence type="ECO:0000256" key="3">
    <source>
        <dbReference type="ARBA" id="ARBA00022989"/>
    </source>
</evidence>
<dbReference type="Proteomes" id="UP001530293">
    <property type="component" value="Unassembled WGS sequence"/>
</dbReference>
<comment type="caution">
    <text evidence="7">The sequence shown here is derived from an EMBL/GenBank/DDBJ whole genome shotgun (WGS) entry which is preliminary data.</text>
</comment>
<dbReference type="InterPro" id="IPR004895">
    <property type="entry name" value="Prenylated_rab_accept_PRA1"/>
</dbReference>
<organism evidence="7 8">
    <name type="scientific">Discostella pseudostelligera</name>
    <dbReference type="NCBI Taxonomy" id="259834"/>
    <lineage>
        <taxon>Eukaryota</taxon>
        <taxon>Sar</taxon>
        <taxon>Stramenopiles</taxon>
        <taxon>Ochrophyta</taxon>
        <taxon>Bacillariophyta</taxon>
        <taxon>Coscinodiscophyceae</taxon>
        <taxon>Thalassiosirophycidae</taxon>
        <taxon>Stephanodiscales</taxon>
        <taxon>Stephanodiscaceae</taxon>
        <taxon>Discostella</taxon>
    </lineage>
</organism>
<dbReference type="Pfam" id="PF03208">
    <property type="entry name" value="PRA1"/>
    <property type="match status" value="1"/>
</dbReference>
<keyword evidence="2 5" id="KW-0812">Transmembrane</keyword>
<feature type="transmembrane region" description="Helical" evidence="5">
    <location>
        <begin position="124"/>
        <end position="143"/>
    </location>
</feature>
<evidence type="ECO:0000256" key="6">
    <source>
        <dbReference type="SAM" id="MobiDB-lite"/>
    </source>
</evidence>
<dbReference type="PANTHER" id="PTHR19317:SF0">
    <property type="entry name" value="PRENYLATED RAB ACCEPTOR PROTEIN 1"/>
    <property type="match status" value="1"/>
</dbReference>
<comment type="similarity">
    <text evidence="5">Belongs to the PRA1 family.</text>
</comment>
<dbReference type="AlphaFoldDB" id="A0ABD3MLY0"/>
<name>A0ABD3MLY0_9STRA</name>
<evidence type="ECO:0000256" key="2">
    <source>
        <dbReference type="ARBA" id="ARBA00022692"/>
    </source>
</evidence>
<evidence type="ECO:0000256" key="1">
    <source>
        <dbReference type="ARBA" id="ARBA00004141"/>
    </source>
</evidence>
<dbReference type="PANTHER" id="PTHR19317">
    <property type="entry name" value="PRENYLATED RAB ACCEPTOR 1-RELATED"/>
    <property type="match status" value="1"/>
</dbReference>
<feature type="region of interest" description="Disordered" evidence="6">
    <location>
        <begin position="243"/>
        <end position="264"/>
    </location>
</feature>
<dbReference type="GO" id="GO:0016020">
    <property type="term" value="C:membrane"/>
    <property type="evidence" value="ECO:0007669"/>
    <property type="project" value="UniProtKB-SubCell"/>
</dbReference>
<keyword evidence="4 5" id="KW-0472">Membrane</keyword>
<keyword evidence="3 5" id="KW-1133">Transmembrane helix</keyword>
<evidence type="ECO:0000313" key="8">
    <source>
        <dbReference type="Proteomes" id="UP001530293"/>
    </source>
</evidence>
<evidence type="ECO:0000256" key="5">
    <source>
        <dbReference type="RuleBase" id="RU363107"/>
    </source>
</evidence>
<reference evidence="7 8" key="1">
    <citation type="submission" date="2024-10" db="EMBL/GenBank/DDBJ databases">
        <title>Updated reference genomes for cyclostephanoid diatoms.</title>
        <authorList>
            <person name="Roberts W.R."/>
            <person name="Alverson A.J."/>
        </authorList>
    </citation>
    <scope>NUCLEOTIDE SEQUENCE [LARGE SCALE GENOMIC DNA]</scope>
    <source>
        <strain evidence="7 8">AJA232-27</strain>
    </source>
</reference>
<evidence type="ECO:0000256" key="4">
    <source>
        <dbReference type="ARBA" id="ARBA00023136"/>
    </source>
</evidence>
<comment type="subcellular location">
    <subcellularLocation>
        <location evidence="1 5">Membrane</location>
        <topology evidence="1 5">Multi-pass membrane protein</topology>
    </subcellularLocation>
</comment>
<proteinExistence type="inferred from homology"/>
<sequence>MTMTMAETTPTRRRPESGNEEILATIASENIADDNDESKKRRHMHLKMGPLVVSGAAIDRVRARFISFTSKLTMDTLRPLPIFLGLTGPSFCIAADAFSTPIHLTRQTDKSSIEKLTSRLSRNINYFATNYAFLALCTILVVALMHPGMLLYVGITWSAWWLHMVIIREDIRLVVMEKDLNDILTPKRRSTILTVWTVWVAIAKCFRPSLKGMAISGGLVLFHALMRDPAKVAGDIVVSRTKLSRGSSDSDDGSEVIVEREDAV</sequence>
<protein>
    <recommendedName>
        <fullName evidence="5">PRA1 family protein</fullName>
    </recommendedName>
</protein>
<keyword evidence="8" id="KW-1185">Reference proteome</keyword>
<accession>A0ABD3MLY0</accession>
<evidence type="ECO:0000313" key="7">
    <source>
        <dbReference type="EMBL" id="KAL3762966.1"/>
    </source>
</evidence>